<dbReference type="RefSeq" id="XP_066928655.1">
    <property type="nucleotide sequence ID" value="XM_067072554.1"/>
</dbReference>
<keyword evidence="2" id="KW-1185">Reference proteome</keyword>
<accession>A0A7M5X0M5</accession>
<dbReference type="Proteomes" id="UP000594262">
    <property type="component" value="Unplaced"/>
</dbReference>
<reference evidence="1" key="1">
    <citation type="submission" date="2021-01" db="UniProtKB">
        <authorList>
            <consortium name="EnsemblMetazoa"/>
        </authorList>
    </citation>
    <scope>IDENTIFICATION</scope>
</reference>
<proteinExistence type="predicted"/>
<protein>
    <submittedName>
        <fullName evidence="1">Uncharacterized protein</fullName>
    </submittedName>
</protein>
<evidence type="ECO:0000313" key="2">
    <source>
        <dbReference type="Proteomes" id="UP000594262"/>
    </source>
</evidence>
<dbReference type="EnsemblMetazoa" id="CLYHEMT015894.3">
    <property type="protein sequence ID" value="CLYHEMP015894.3"/>
    <property type="gene ID" value="CLYHEMG015894"/>
</dbReference>
<sequence>MSNNNSGKNDLKRKRIGKNGPYEKSLAYITDGRMRRAKEKAKLGQLEKVVYEISLLTKTPVAVMALNSYSQIWIAGTTDKMTEFVSNVELQSKFEMAAKGDSEPYYNFQKKRPTQNIVANEQVDSEQEEFDFPVDWAKFNTLKKRVLVRNLVRWYTETWKPWIPSLKPEWWPDDISFRSTRKSDVSSLDKILNSFLKFRATSSMALFQASDLPVSSEQWAELNWEDFDFPKNWLAKNWSPPKTPIKKNLVSLRHRCLVADTELEPVRLLTSAECISFALFHDKKFWPFIKLVTITSCLSHIDVLVEWMTNGIGNINQEVIRNLFGSSNLTELKSNILERTQDSSIFELVGVFLAFGIAVIFETEDGCHKFGDGARRIHLLFHDQTAEYCCLVQSFPFVETEPCSHNISCGANLTTSFFFTCPNCNLKYHNFCAEHDSDCGCASEASVTRTIKENLLQGETCQIDPLLLFKRDRKLEGYIVDILSGTYPGHRTKMVTKLVNNPDAEENIFFMKTMPSSKRKFAVDCIKSSLNVKAKKLIEQRFSVDMADAIVERWLMPEVLVELIKRMARGKCTNLMIERSMYRLSTGLE</sequence>
<organism evidence="1 2">
    <name type="scientific">Clytia hemisphaerica</name>
    <dbReference type="NCBI Taxonomy" id="252671"/>
    <lineage>
        <taxon>Eukaryota</taxon>
        <taxon>Metazoa</taxon>
        <taxon>Cnidaria</taxon>
        <taxon>Hydrozoa</taxon>
        <taxon>Hydroidolina</taxon>
        <taxon>Leptothecata</taxon>
        <taxon>Obeliida</taxon>
        <taxon>Clytiidae</taxon>
        <taxon>Clytia</taxon>
    </lineage>
</organism>
<dbReference type="GeneID" id="136816119"/>
<evidence type="ECO:0000313" key="1">
    <source>
        <dbReference type="EnsemblMetazoa" id="CLYHEMP015894.3"/>
    </source>
</evidence>
<dbReference type="AlphaFoldDB" id="A0A7M5X0M5"/>
<name>A0A7M5X0M5_9CNID</name>